<evidence type="ECO:0000259" key="1">
    <source>
        <dbReference type="Pfam" id="PF03167"/>
    </source>
</evidence>
<keyword evidence="3" id="KW-1185">Reference proteome</keyword>
<evidence type="ECO:0000313" key="2">
    <source>
        <dbReference type="EMBL" id="UNK46269.1"/>
    </source>
</evidence>
<dbReference type="CDD" id="cd10035">
    <property type="entry name" value="UDG_like"/>
    <property type="match status" value="1"/>
</dbReference>
<protein>
    <submittedName>
        <fullName evidence="2">Uracil-DNA glycosylase</fullName>
    </submittedName>
</protein>
<dbReference type="InterPro" id="IPR005122">
    <property type="entry name" value="Uracil-DNA_glycosylase-like"/>
</dbReference>
<accession>A0ABY3W7G4</accession>
<sequence length="219" mass="24208">MTTRQGIREFVERLGSFETGSVSRNFFSTQLPENAARRRNVTRYFEQMLERRPTVLLVGEAPGYRGMTVTGVPFTNRALISGNDPFGMFGPANGYVMPPEVLAVPAEPTATVMWNVLAELDFLPLLWSAYPFHPHQPGRPQSNRTPSAPEIAAGTIFWQDLARLFGIDSVVAVGNIAHRSVTASGLQVPKIRHPAHGGKELFRQGLQDLLDAGVIRRNQ</sequence>
<dbReference type="SUPFAM" id="SSF52141">
    <property type="entry name" value="Uracil-DNA glycosylase-like"/>
    <property type="match status" value="1"/>
</dbReference>
<feature type="domain" description="Uracil-DNA glycosylase-like" evidence="1">
    <location>
        <begin position="52"/>
        <end position="184"/>
    </location>
</feature>
<name>A0ABY3W7G4_9MICC</name>
<gene>
    <name evidence="2" type="ORF">MNQ99_02570</name>
</gene>
<dbReference type="Pfam" id="PF03167">
    <property type="entry name" value="UDG"/>
    <property type="match status" value="1"/>
</dbReference>
<dbReference type="InterPro" id="IPR036895">
    <property type="entry name" value="Uracil-DNA_glycosylase-like_sf"/>
</dbReference>
<organism evidence="2 3">
    <name type="scientific">Arthrobacter sulfonylureivorans</name>
    <dbReference type="NCBI Taxonomy" id="2486855"/>
    <lineage>
        <taxon>Bacteria</taxon>
        <taxon>Bacillati</taxon>
        <taxon>Actinomycetota</taxon>
        <taxon>Actinomycetes</taxon>
        <taxon>Micrococcales</taxon>
        <taxon>Micrococcaceae</taxon>
        <taxon>Arthrobacter</taxon>
    </lineage>
</organism>
<proteinExistence type="predicted"/>
<dbReference type="RefSeq" id="WP_241914320.1">
    <property type="nucleotide sequence ID" value="NZ_CP093326.1"/>
</dbReference>
<reference evidence="2 3" key="1">
    <citation type="submission" date="2022-03" db="EMBL/GenBank/DDBJ databases">
        <title>Isotopic signatures of nitrous oxide derived from detoxification processes.</title>
        <authorList>
            <person name="Behrendt U."/>
            <person name="Buchen C."/>
            <person name="Well R."/>
            <person name="Ulrich A."/>
            <person name="Rohe L."/>
            <person name="Kolb S."/>
            <person name="Schloter M."/>
            <person name="Horn M.A."/>
            <person name="Augustin J."/>
        </authorList>
    </citation>
    <scope>NUCLEOTIDE SEQUENCE [LARGE SCALE GENOMIC DNA]</scope>
    <source>
        <strain evidence="2 3">S4-C24</strain>
    </source>
</reference>
<dbReference type="Gene3D" id="3.40.470.10">
    <property type="entry name" value="Uracil-DNA glycosylase-like domain"/>
    <property type="match status" value="1"/>
</dbReference>
<dbReference type="Proteomes" id="UP000829069">
    <property type="component" value="Chromosome"/>
</dbReference>
<dbReference type="EMBL" id="CP093326">
    <property type="protein sequence ID" value="UNK46269.1"/>
    <property type="molecule type" value="Genomic_DNA"/>
</dbReference>
<evidence type="ECO:0000313" key="3">
    <source>
        <dbReference type="Proteomes" id="UP000829069"/>
    </source>
</evidence>